<feature type="signal peptide" evidence="1">
    <location>
        <begin position="1"/>
        <end position="20"/>
    </location>
</feature>
<sequence>MKLGLPIALSLGFLAAPSLAVSILPANPCVPQGTSFSCPSVYSGAIGASASPSPATAAGIQSLWALRDNMHQRWQALDAACDPDAVFALTYLFMTDSVASHVANNYFDFNEDMVTFTRTFANYYLTAIDNWHNGNRSQVPQAWKTAFSNAEAQKTLAEQDLFLGMNAHINRDLAYVVNDLKMKNDHKPDYNRINDILQETAEPVNTQIVCRYSGNPLQTNPILGAALLELITGWRENAWQNGKLMQFNPLQKIVVDTAAAAIANLFAVNLGTNGQRVQYCQSQQAANACPPLQLTNH</sequence>
<evidence type="ECO:0000313" key="2">
    <source>
        <dbReference type="EMBL" id="KND04743.1"/>
    </source>
</evidence>
<dbReference type="RefSeq" id="XP_016612782.1">
    <property type="nucleotide sequence ID" value="XM_016748774.1"/>
</dbReference>
<dbReference type="AlphaFoldDB" id="A0A0L0HUF8"/>
<reference evidence="2 3" key="1">
    <citation type="submission" date="2009-08" db="EMBL/GenBank/DDBJ databases">
        <title>The Genome Sequence of Spizellomyces punctatus strain DAOM BR117.</title>
        <authorList>
            <consortium name="The Broad Institute Genome Sequencing Platform"/>
            <person name="Russ C."/>
            <person name="Cuomo C."/>
            <person name="Shea T."/>
            <person name="Young S.K."/>
            <person name="Zeng Q."/>
            <person name="Koehrsen M."/>
            <person name="Haas B."/>
            <person name="Borodovsky M."/>
            <person name="Guigo R."/>
            <person name="Alvarado L."/>
            <person name="Berlin A."/>
            <person name="Bochicchio J."/>
            <person name="Borenstein D."/>
            <person name="Chapman S."/>
            <person name="Chen Z."/>
            <person name="Engels R."/>
            <person name="Freedman E."/>
            <person name="Gellesch M."/>
            <person name="Goldberg J."/>
            <person name="Griggs A."/>
            <person name="Gujja S."/>
            <person name="Heiman D."/>
            <person name="Hepburn T."/>
            <person name="Howarth C."/>
            <person name="Jen D."/>
            <person name="Larson L."/>
            <person name="Lewis B."/>
            <person name="Mehta T."/>
            <person name="Park D."/>
            <person name="Pearson M."/>
            <person name="Roberts A."/>
            <person name="Saif S."/>
            <person name="Shenoy N."/>
            <person name="Sisk P."/>
            <person name="Stolte C."/>
            <person name="Sykes S."/>
            <person name="Thomson T."/>
            <person name="Walk T."/>
            <person name="White J."/>
            <person name="Yandava C."/>
            <person name="Burger G."/>
            <person name="Gray M.W."/>
            <person name="Holland P.W.H."/>
            <person name="King N."/>
            <person name="Lang F.B.F."/>
            <person name="Roger A.J."/>
            <person name="Ruiz-Trillo I."/>
            <person name="Lander E."/>
            <person name="Nusbaum C."/>
        </authorList>
    </citation>
    <scope>NUCLEOTIDE SEQUENCE [LARGE SCALE GENOMIC DNA]</scope>
    <source>
        <strain evidence="2 3">DAOM BR117</strain>
    </source>
</reference>
<dbReference type="EMBL" id="KQ257450">
    <property type="protein sequence ID" value="KND04743.1"/>
    <property type="molecule type" value="Genomic_DNA"/>
</dbReference>
<dbReference type="Pfam" id="PF19458">
    <property type="entry name" value="DUF5995"/>
    <property type="match status" value="1"/>
</dbReference>
<protein>
    <submittedName>
        <fullName evidence="2">Uncharacterized protein</fullName>
    </submittedName>
</protein>
<dbReference type="OMA" id="RYCATHH"/>
<dbReference type="InterPro" id="IPR046037">
    <property type="entry name" value="DUF5995"/>
</dbReference>
<keyword evidence="3" id="KW-1185">Reference proteome</keyword>
<dbReference type="InParanoid" id="A0A0L0HUF8"/>
<dbReference type="OrthoDB" id="10285661at2759"/>
<evidence type="ECO:0000313" key="3">
    <source>
        <dbReference type="Proteomes" id="UP000053201"/>
    </source>
</evidence>
<dbReference type="VEuPathDB" id="FungiDB:SPPG_00446"/>
<feature type="chain" id="PRO_5005540377" evidence="1">
    <location>
        <begin position="21"/>
        <end position="297"/>
    </location>
</feature>
<name>A0A0L0HUF8_SPIPD</name>
<dbReference type="Proteomes" id="UP000053201">
    <property type="component" value="Unassembled WGS sequence"/>
</dbReference>
<keyword evidence="1" id="KW-0732">Signal</keyword>
<evidence type="ECO:0000256" key="1">
    <source>
        <dbReference type="SAM" id="SignalP"/>
    </source>
</evidence>
<proteinExistence type="predicted"/>
<gene>
    <name evidence="2" type="ORF">SPPG_00446</name>
</gene>
<dbReference type="GeneID" id="27684172"/>
<accession>A0A0L0HUF8</accession>
<organism evidence="2 3">
    <name type="scientific">Spizellomyces punctatus (strain DAOM BR117)</name>
    <dbReference type="NCBI Taxonomy" id="645134"/>
    <lineage>
        <taxon>Eukaryota</taxon>
        <taxon>Fungi</taxon>
        <taxon>Fungi incertae sedis</taxon>
        <taxon>Chytridiomycota</taxon>
        <taxon>Chytridiomycota incertae sedis</taxon>
        <taxon>Chytridiomycetes</taxon>
        <taxon>Spizellomycetales</taxon>
        <taxon>Spizellomycetaceae</taxon>
        <taxon>Spizellomyces</taxon>
    </lineage>
</organism>